<proteinExistence type="predicted"/>
<protein>
    <submittedName>
        <fullName evidence="1">Uncharacterized protein</fullName>
    </submittedName>
</protein>
<dbReference type="EMBL" id="JABSTQ010004970">
    <property type="protein sequence ID" value="KAG0440494.1"/>
    <property type="molecule type" value="Genomic_DNA"/>
</dbReference>
<accession>A0AC60QRA3</accession>
<comment type="caution">
    <text evidence="1">The sequence shown here is derived from an EMBL/GenBank/DDBJ whole genome shotgun (WGS) entry which is preliminary data.</text>
</comment>
<evidence type="ECO:0000313" key="2">
    <source>
        <dbReference type="Proteomes" id="UP000805193"/>
    </source>
</evidence>
<sequence length="171" mass="19090">MWCVGLTRRAKKVRNRLQVTLNIIFNAVATLGLSLSPEKTATLLHRPCRGPGSDPSKTTERSGRPRRTLPSSLPNSCVMTSPPPSKKVVIKASDIPEHMQQEAINVAISALEKHKILRDVAAFIKTEFDRKYSPTWHCVVGRSFGSYVTYETRRFTYFYVGPAAVLLFKAG</sequence>
<dbReference type="Proteomes" id="UP000805193">
    <property type="component" value="Unassembled WGS sequence"/>
</dbReference>
<name>A0AC60QRA3_IXOPE</name>
<organism evidence="1 2">
    <name type="scientific">Ixodes persulcatus</name>
    <name type="common">Taiga tick</name>
    <dbReference type="NCBI Taxonomy" id="34615"/>
    <lineage>
        <taxon>Eukaryota</taxon>
        <taxon>Metazoa</taxon>
        <taxon>Ecdysozoa</taxon>
        <taxon>Arthropoda</taxon>
        <taxon>Chelicerata</taxon>
        <taxon>Arachnida</taxon>
        <taxon>Acari</taxon>
        <taxon>Parasitiformes</taxon>
        <taxon>Ixodida</taxon>
        <taxon>Ixodoidea</taxon>
        <taxon>Ixodidae</taxon>
        <taxon>Ixodinae</taxon>
        <taxon>Ixodes</taxon>
    </lineage>
</organism>
<reference evidence="1 2" key="1">
    <citation type="journal article" date="2020" name="Cell">
        <title>Large-Scale Comparative Analyses of Tick Genomes Elucidate Their Genetic Diversity and Vector Capacities.</title>
        <authorList>
            <consortium name="Tick Genome and Microbiome Consortium (TIGMIC)"/>
            <person name="Jia N."/>
            <person name="Wang J."/>
            <person name="Shi W."/>
            <person name="Du L."/>
            <person name="Sun Y."/>
            <person name="Zhan W."/>
            <person name="Jiang J.F."/>
            <person name="Wang Q."/>
            <person name="Zhang B."/>
            <person name="Ji P."/>
            <person name="Bell-Sakyi L."/>
            <person name="Cui X.M."/>
            <person name="Yuan T.T."/>
            <person name="Jiang B.G."/>
            <person name="Yang W.F."/>
            <person name="Lam T.T."/>
            <person name="Chang Q.C."/>
            <person name="Ding S.J."/>
            <person name="Wang X.J."/>
            <person name="Zhu J.G."/>
            <person name="Ruan X.D."/>
            <person name="Zhao L."/>
            <person name="Wei J.T."/>
            <person name="Ye R.Z."/>
            <person name="Que T.C."/>
            <person name="Du C.H."/>
            <person name="Zhou Y.H."/>
            <person name="Cheng J.X."/>
            <person name="Dai P.F."/>
            <person name="Guo W.B."/>
            <person name="Han X.H."/>
            <person name="Huang E.J."/>
            <person name="Li L.F."/>
            <person name="Wei W."/>
            <person name="Gao Y.C."/>
            <person name="Liu J.Z."/>
            <person name="Shao H.Z."/>
            <person name="Wang X."/>
            <person name="Wang C.C."/>
            <person name="Yang T.C."/>
            <person name="Huo Q.B."/>
            <person name="Li W."/>
            <person name="Chen H.Y."/>
            <person name="Chen S.E."/>
            <person name="Zhou L.G."/>
            <person name="Ni X.B."/>
            <person name="Tian J.H."/>
            <person name="Sheng Y."/>
            <person name="Liu T."/>
            <person name="Pan Y.S."/>
            <person name="Xia L.Y."/>
            <person name="Li J."/>
            <person name="Zhao F."/>
            <person name="Cao W.C."/>
        </authorList>
    </citation>
    <scope>NUCLEOTIDE SEQUENCE [LARGE SCALE GENOMIC DNA]</scope>
    <source>
        <strain evidence="1">Iper-2018</strain>
    </source>
</reference>
<keyword evidence="2" id="KW-1185">Reference proteome</keyword>
<evidence type="ECO:0000313" key="1">
    <source>
        <dbReference type="EMBL" id="KAG0440494.1"/>
    </source>
</evidence>
<gene>
    <name evidence="1" type="ORF">HPB47_016267</name>
</gene>